<dbReference type="EMBL" id="GGEC01076169">
    <property type="protein sequence ID" value="MBX56653.1"/>
    <property type="molecule type" value="Transcribed_RNA"/>
</dbReference>
<reference evidence="1" key="1">
    <citation type="submission" date="2018-02" db="EMBL/GenBank/DDBJ databases">
        <title>Rhizophora mucronata_Transcriptome.</title>
        <authorList>
            <person name="Meera S.P."/>
            <person name="Sreeshan A."/>
            <person name="Augustine A."/>
        </authorList>
    </citation>
    <scope>NUCLEOTIDE SEQUENCE</scope>
    <source>
        <tissue evidence="1">Leaf</tissue>
    </source>
</reference>
<sequence>MRSKERIIKFFGRWIELICTNR</sequence>
<evidence type="ECO:0000313" key="1">
    <source>
        <dbReference type="EMBL" id="MBX56653.1"/>
    </source>
</evidence>
<dbReference type="AlphaFoldDB" id="A0A2P2PPK1"/>
<proteinExistence type="predicted"/>
<organism evidence="1">
    <name type="scientific">Rhizophora mucronata</name>
    <name type="common">Asiatic mangrove</name>
    <dbReference type="NCBI Taxonomy" id="61149"/>
    <lineage>
        <taxon>Eukaryota</taxon>
        <taxon>Viridiplantae</taxon>
        <taxon>Streptophyta</taxon>
        <taxon>Embryophyta</taxon>
        <taxon>Tracheophyta</taxon>
        <taxon>Spermatophyta</taxon>
        <taxon>Magnoliopsida</taxon>
        <taxon>eudicotyledons</taxon>
        <taxon>Gunneridae</taxon>
        <taxon>Pentapetalae</taxon>
        <taxon>rosids</taxon>
        <taxon>fabids</taxon>
        <taxon>Malpighiales</taxon>
        <taxon>Rhizophoraceae</taxon>
        <taxon>Rhizophora</taxon>
    </lineage>
</organism>
<protein>
    <submittedName>
        <fullName evidence="1">Uncharacterized protein</fullName>
    </submittedName>
</protein>
<name>A0A2P2PPK1_RHIMU</name>
<accession>A0A2P2PPK1</accession>